<dbReference type="AlphaFoldDB" id="A0A4Y2DQV2"/>
<sequence>MVEAKLFPKFLPILNDPLETRMREAIMVLSIIKEENFKYGIQYPANKTYTHKVYRQKQPVITVNAYVSTLDLRLREICVNEMWFLSFSRKGWRLQISTAAYYLGITSPTSAFMNTGCATK</sequence>
<dbReference type="Proteomes" id="UP000499080">
    <property type="component" value="Unassembled WGS sequence"/>
</dbReference>
<proteinExistence type="predicted"/>
<protein>
    <submittedName>
        <fullName evidence="1">Uncharacterized protein</fullName>
    </submittedName>
</protein>
<gene>
    <name evidence="1" type="ORF">AVEN_135613_1</name>
</gene>
<organism evidence="1 2">
    <name type="scientific">Araneus ventricosus</name>
    <name type="common">Orbweaver spider</name>
    <name type="synonym">Epeira ventricosa</name>
    <dbReference type="NCBI Taxonomy" id="182803"/>
    <lineage>
        <taxon>Eukaryota</taxon>
        <taxon>Metazoa</taxon>
        <taxon>Ecdysozoa</taxon>
        <taxon>Arthropoda</taxon>
        <taxon>Chelicerata</taxon>
        <taxon>Arachnida</taxon>
        <taxon>Araneae</taxon>
        <taxon>Araneomorphae</taxon>
        <taxon>Entelegynae</taxon>
        <taxon>Araneoidea</taxon>
        <taxon>Araneidae</taxon>
        <taxon>Araneus</taxon>
    </lineage>
</organism>
<evidence type="ECO:0000313" key="2">
    <source>
        <dbReference type="Proteomes" id="UP000499080"/>
    </source>
</evidence>
<accession>A0A4Y2DQV2</accession>
<dbReference type="EMBL" id="BGPR01000417">
    <property type="protein sequence ID" value="GBM19131.1"/>
    <property type="molecule type" value="Genomic_DNA"/>
</dbReference>
<name>A0A4Y2DQV2_ARAVE</name>
<comment type="caution">
    <text evidence="1">The sequence shown here is derived from an EMBL/GenBank/DDBJ whole genome shotgun (WGS) entry which is preliminary data.</text>
</comment>
<reference evidence="1 2" key="1">
    <citation type="journal article" date="2019" name="Sci. Rep.">
        <title>Orb-weaving spider Araneus ventricosus genome elucidates the spidroin gene catalogue.</title>
        <authorList>
            <person name="Kono N."/>
            <person name="Nakamura H."/>
            <person name="Ohtoshi R."/>
            <person name="Moran D.A.P."/>
            <person name="Shinohara A."/>
            <person name="Yoshida Y."/>
            <person name="Fujiwara M."/>
            <person name="Mori M."/>
            <person name="Tomita M."/>
            <person name="Arakawa K."/>
        </authorList>
    </citation>
    <scope>NUCLEOTIDE SEQUENCE [LARGE SCALE GENOMIC DNA]</scope>
</reference>
<evidence type="ECO:0000313" key="1">
    <source>
        <dbReference type="EMBL" id="GBM19131.1"/>
    </source>
</evidence>
<keyword evidence="2" id="KW-1185">Reference proteome</keyword>